<dbReference type="Pfam" id="PF05485">
    <property type="entry name" value="THAP"/>
    <property type="match status" value="1"/>
</dbReference>
<reference evidence="10" key="1">
    <citation type="submission" date="2025-08" db="UniProtKB">
        <authorList>
            <consortium name="RefSeq"/>
        </authorList>
    </citation>
    <scope>IDENTIFICATION</scope>
    <source>
        <tissue evidence="10">Gonads</tissue>
    </source>
</reference>
<evidence type="ECO:0000313" key="9">
    <source>
        <dbReference type="Proteomes" id="UP000085678"/>
    </source>
</evidence>
<keyword evidence="4" id="KW-0862">Zinc</keyword>
<feature type="compositionally biased region" description="Acidic residues" evidence="7">
    <location>
        <begin position="116"/>
        <end position="143"/>
    </location>
</feature>
<dbReference type="SMART" id="SM00980">
    <property type="entry name" value="THAP"/>
    <property type="match status" value="1"/>
</dbReference>
<dbReference type="GeneID" id="106156822"/>
<dbReference type="Gene3D" id="6.20.210.20">
    <property type="entry name" value="THAP domain"/>
    <property type="match status" value="1"/>
</dbReference>
<proteinExistence type="predicted"/>
<evidence type="ECO:0000256" key="3">
    <source>
        <dbReference type="ARBA" id="ARBA00022771"/>
    </source>
</evidence>
<keyword evidence="5 6" id="KW-0238">DNA-binding</keyword>
<feature type="region of interest" description="Disordered" evidence="7">
    <location>
        <begin position="91"/>
        <end position="144"/>
    </location>
</feature>
<keyword evidence="3 6" id="KW-0863">Zinc-finger</keyword>
<dbReference type="SMART" id="SM00692">
    <property type="entry name" value="DM3"/>
    <property type="match status" value="1"/>
</dbReference>
<protein>
    <submittedName>
        <fullName evidence="10">Uncharacterized protein LOC106156822</fullName>
    </submittedName>
</protein>
<dbReference type="InterPro" id="IPR038441">
    <property type="entry name" value="THAP_Znf_sf"/>
</dbReference>
<keyword evidence="9" id="KW-1185">Reference proteome</keyword>
<evidence type="ECO:0000256" key="6">
    <source>
        <dbReference type="PROSITE-ProRule" id="PRU00309"/>
    </source>
</evidence>
<dbReference type="PANTHER" id="PTHR23080">
    <property type="entry name" value="THAP DOMAIN PROTEIN"/>
    <property type="match status" value="1"/>
</dbReference>
<evidence type="ECO:0000256" key="5">
    <source>
        <dbReference type="ARBA" id="ARBA00023125"/>
    </source>
</evidence>
<evidence type="ECO:0000256" key="7">
    <source>
        <dbReference type="SAM" id="MobiDB-lite"/>
    </source>
</evidence>
<dbReference type="SUPFAM" id="SSF57716">
    <property type="entry name" value="Glucocorticoid receptor-like (DNA-binding domain)"/>
    <property type="match status" value="1"/>
</dbReference>
<comment type="cofactor">
    <cofactor evidence="1">
        <name>a divalent metal cation</name>
        <dbReference type="ChEBI" id="CHEBI:60240"/>
    </cofactor>
</comment>
<keyword evidence="2" id="KW-0479">Metal-binding</keyword>
<dbReference type="InParanoid" id="A0A1S3HQ90"/>
<dbReference type="GO" id="GO:0008270">
    <property type="term" value="F:zinc ion binding"/>
    <property type="evidence" value="ECO:0007669"/>
    <property type="project" value="UniProtKB-KW"/>
</dbReference>
<feature type="domain" description="THAP-type" evidence="8">
    <location>
        <begin position="1"/>
        <end position="86"/>
    </location>
</feature>
<accession>A0A1S3HQ90</accession>
<dbReference type="RefSeq" id="XP_013387706.1">
    <property type="nucleotide sequence ID" value="XM_013532252.1"/>
</dbReference>
<dbReference type="GO" id="GO:0003677">
    <property type="term" value="F:DNA binding"/>
    <property type="evidence" value="ECO:0007669"/>
    <property type="project" value="UniProtKB-UniRule"/>
</dbReference>
<dbReference type="Pfam" id="PF13359">
    <property type="entry name" value="DDE_Tnp_4"/>
    <property type="match status" value="1"/>
</dbReference>
<dbReference type="AlphaFoldDB" id="A0A1S3HQ90"/>
<dbReference type="OrthoDB" id="6087056at2759"/>
<organism evidence="9 10">
    <name type="scientific">Lingula anatina</name>
    <name type="common">Brachiopod</name>
    <name type="synonym">Lingula unguis</name>
    <dbReference type="NCBI Taxonomy" id="7574"/>
    <lineage>
        <taxon>Eukaryota</taxon>
        <taxon>Metazoa</taxon>
        <taxon>Spiralia</taxon>
        <taxon>Lophotrochozoa</taxon>
        <taxon>Brachiopoda</taxon>
        <taxon>Linguliformea</taxon>
        <taxon>Lingulata</taxon>
        <taxon>Lingulida</taxon>
        <taxon>Linguloidea</taxon>
        <taxon>Lingulidae</taxon>
        <taxon>Lingula</taxon>
    </lineage>
</organism>
<dbReference type="Proteomes" id="UP000085678">
    <property type="component" value="Unplaced"/>
</dbReference>
<dbReference type="KEGG" id="lak:106156822"/>
<dbReference type="STRING" id="7574.A0A1S3HQ90"/>
<dbReference type="Pfam" id="PF13613">
    <property type="entry name" value="HTH_Tnp_4"/>
    <property type="match status" value="1"/>
</dbReference>
<dbReference type="PROSITE" id="PS50950">
    <property type="entry name" value="ZF_THAP"/>
    <property type="match status" value="1"/>
</dbReference>
<dbReference type="InterPro" id="IPR006612">
    <property type="entry name" value="THAP_Znf"/>
</dbReference>
<dbReference type="InterPro" id="IPR027806">
    <property type="entry name" value="HARBI1_dom"/>
</dbReference>
<evidence type="ECO:0000259" key="8">
    <source>
        <dbReference type="PROSITE" id="PS50950"/>
    </source>
</evidence>
<dbReference type="InterPro" id="IPR027805">
    <property type="entry name" value="Transposase_HTH_dom"/>
</dbReference>
<evidence type="ECO:0000256" key="1">
    <source>
        <dbReference type="ARBA" id="ARBA00001968"/>
    </source>
</evidence>
<evidence type="ECO:0000256" key="2">
    <source>
        <dbReference type="ARBA" id="ARBA00022723"/>
    </source>
</evidence>
<evidence type="ECO:0000256" key="4">
    <source>
        <dbReference type="ARBA" id="ARBA00022833"/>
    </source>
</evidence>
<sequence length="487" mass="55437">MPGGKDHCCVPLCTNDKRYHPELSFHKFPEDPERRKIWIVRIRRDEGTLFQITPSTKVCSSHFLPEDFKWSPVRKVLNSTAIPSIFAWSKQAGRAPPKERPPVASLPSKRRKQDGDTEGIEYDAPVEDHSADDDTTPSEEQDDELVKRIRELEEKISEQNQEKASLKEENNKLKQQLSLETFGVERFGSDDTIMLFYTGFICSTFRLLFEFVKPAADNMQSAYYAASERTSLRGRPRNMLLIDELFMFLCRLKAGLYEQDLAIRFKCHISTVSRKIITWANLLYFVLGSIPIWPSRGQVDNSMPQVFKDKYPKTRVILDCTEIKIQTPSSLVLSSKTYSSYKSHSTFKGLIGIAPNGAITFISSLFTGCTSDTEITRLSGIIDLLEEGDSVMADKGFTIGSQLKEKKVSLNIPPFRFNSQFTLDQIAHTQEIASLRIHVERAIRRTKEHHLFDSVIPISTAGSINQLWTVACLLTLWRGPLIKVNEM</sequence>
<evidence type="ECO:0000313" key="10">
    <source>
        <dbReference type="RefSeq" id="XP_013387706.1"/>
    </source>
</evidence>
<dbReference type="PANTHER" id="PTHR23080:SF133">
    <property type="entry name" value="SI:CH211-262I1.5-RELATED"/>
    <property type="match status" value="1"/>
</dbReference>
<gene>
    <name evidence="10" type="primary">LOC106156822</name>
</gene>
<name>A0A1S3HQ90_LINAN</name>